<accession>A0A6J7WF73</accession>
<dbReference type="InterPro" id="IPR038724">
    <property type="entry name" value="RepA"/>
</dbReference>
<dbReference type="InterPro" id="IPR027417">
    <property type="entry name" value="P-loop_NTPase"/>
</dbReference>
<feature type="region of interest" description="Disordered" evidence="1">
    <location>
        <begin position="36"/>
        <end position="62"/>
    </location>
</feature>
<dbReference type="CDD" id="cd01125">
    <property type="entry name" value="RepA_RSF1010_like"/>
    <property type="match status" value="1"/>
</dbReference>
<dbReference type="InterPro" id="IPR003593">
    <property type="entry name" value="AAA+_ATPase"/>
</dbReference>
<sequence length="656" mass="70987">MNTVATIKPQLMTIQCPDALRNLQGWLIWRFEDQPEGEGKPRKVPYYTSGGRRHGVQGRPEDRNQLTTFDAARASAAKRGFDGVGLALMPDFGIVAGDFDNCMKRGGVHPEVQAIVAGTYAEFSPSGEGVRAFWRGNLGNQKSIGVEPFGFEAFSSKGFVTFTGNTLPDLDLTGADNTVLDAPDNLRALCTQRFGKINQVDLDDPLMSYEPPIGLTHEQIAEALDVLDADSPHSTWLNVGMAIHHETEGDGFELWNAWSANGSKYPGEEALQKRWDSFGSASGRVVTARSLIKLAHENGYHMGVDPLSDFDTIEPAAATSTERFPIVQAGAFTRGARPGWIIKGMLPRADLAVLFGESGSGKTFMILDMVLAVARGIEWRNLRTKQGRVVYIAAEGSGGVRNRLDAYAQQNEVDLDTLPFGVIHESPNFLITKDAVDVARAIKAWGGADIIVVDTLAQVTPGANENGAEDMGKALSHCKKLARVAGALVILVHHSGKDSSKGSRGWSGLRAAADAEIEVVRTAMGRSIRVSKQKDGRDGEALGFDLNTVQIGFDEDGDPVDSCVVIEAAVPVANQVRSKKLGEWEKVIVEVVAEFSVAQSEGIELKAVIDEAVRRREAPEKGKRDTRRMNARRALLGLCEGDEALYFAEGDSLSIL</sequence>
<gene>
    <name evidence="3" type="ORF">UFOVP151_13</name>
</gene>
<protein>
    <submittedName>
        <fullName evidence="3">Primase, C-terminal 2</fullName>
    </submittedName>
</protein>
<dbReference type="Pfam" id="PF13481">
    <property type="entry name" value="AAA_25"/>
    <property type="match status" value="1"/>
</dbReference>
<organism evidence="3">
    <name type="scientific">uncultured Caudovirales phage</name>
    <dbReference type="NCBI Taxonomy" id="2100421"/>
    <lineage>
        <taxon>Viruses</taxon>
        <taxon>Duplodnaviria</taxon>
        <taxon>Heunggongvirae</taxon>
        <taxon>Uroviricota</taxon>
        <taxon>Caudoviricetes</taxon>
        <taxon>Peduoviridae</taxon>
        <taxon>Maltschvirus</taxon>
        <taxon>Maltschvirus maltsch</taxon>
    </lineage>
</organism>
<dbReference type="EMBL" id="LR798201">
    <property type="protein sequence ID" value="CAB5162251.1"/>
    <property type="molecule type" value="Genomic_DNA"/>
</dbReference>
<dbReference type="Gene3D" id="3.40.50.300">
    <property type="entry name" value="P-loop containing nucleotide triphosphate hydrolases"/>
    <property type="match status" value="1"/>
</dbReference>
<name>A0A6J7WF73_9CAUD</name>
<dbReference type="SUPFAM" id="SSF52540">
    <property type="entry name" value="P-loop containing nucleoside triphosphate hydrolases"/>
    <property type="match status" value="1"/>
</dbReference>
<evidence type="ECO:0000259" key="2">
    <source>
        <dbReference type="SMART" id="SM00382"/>
    </source>
</evidence>
<dbReference type="InterPro" id="IPR014819">
    <property type="entry name" value="PriCT_2"/>
</dbReference>
<dbReference type="Pfam" id="PF08707">
    <property type="entry name" value="PriCT_2"/>
    <property type="match status" value="1"/>
</dbReference>
<dbReference type="GO" id="GO:0016817">
    <property type="term" value="F:hydrolase activity, acting on acid anhydrides"/>
    <property type="evidence" value="ECO:0007669"/>
    <property type="project" value="InterPro"/>
</dbReference>
<dbReference type="SMART" id="SM00382">
    <property type="entry name" value="AAA"/>
    <property type="match status" value="1"/>
</dbReference>
<evidence type="ECO:0000256" key="1">
    <source>
        <dbReference type="SAM" id="MobiDB-lite"/>
    </source>
</evidence>
<reference evidence="3" key="1">
    <citation type="submission" date="2020-05" db="EMBL/GenBank/DDBJ databases">
        <authorList>
            <person name="Chiriac C."/>
            <person name="Salcher M."/>
            <person name="Ghai R."/>
            <person name="Kavagutti S V."/>
        </authorList>
    </citation>
    <scope>NUCLEOTIDE SEQUENCE</scope>
</reference>
<evidence type="ECO:0000313" key="3">
    <source>
        <dbReference type="EMBL" id="CAB5162251.1"/>
    </source>
</evidence>
<feature type="domain" description="AAA+ ATPase" evidence="2">
    <location>
        <begin position="348"/>
        <end position="523"/>
    </location>
</feature>
<proteinExistence type="predicted"/>